<reference evidence="2" key="1">
    <citation type="submission" date="2024-02" db="EMBL/GenBank/DDBJ databases">
        <title>Tomenella chthoni gen. nov. sp. nov., a member of the family Jonesiaceae isolated from bat guano.</title>
        <authorList>
            <person name="Miller S.L."/>
            <person name="King J."/>
            <person name="Sankaranarayanan K."/>
            <person name="Lawson P.A."/>
        </authorList>
    </citation>
    <scope>NUCLEOTIDE SEQUENCE</scope>
    <source>
        <strain evidence="2">BS-20</strain>
    </source>
</reference>
<dbReference type="Gene3D" id="3.30.565.60">
    <property type="match status" value="1"/>
</dbReference>
<keyword evidence="2" id="KW-0547">Nucleotide-binding</keyword>
<protein>
    <submittedName>
        <fullName evidence="2">ATP-binding protein</fullName>
    </submittedName>
</protein>
<dbReference type="Pfam" id="PF04326">
    <property type="entry name" value="SLFN_AlbA_2"/>
    <property type="match status" value="1"/>
</dbReference>
<dbReference type="Gene3D" id="3.30.950.30">
    <property type="entry name" value="Schlafen, AAA domain"/>
    <property type="match status" value="1"/>
</dbReference>
<dbReference type="InterPro" id="IPR038475">
    <property type="entry name" value="RecG_C_sf"/>
</dbReference>
<dbReference type="PANTHER" id="PTHR30595">
    <property type="entry name" value="GLPR-RELATED TRANSCRIPTIONAL REPRESSOR"/>
    <property type="match status" value="1"/>
</dbReference>
<keyword evidence="2" id="KW-0067">ATP-binding</keyword>
<dbReference type="GO" id="GO:0005524">
    <property type="term" value="F:ATP binding"/>
    <property type="evidence" value="ECO:0007669"/>
    <property type="project" value="UniProtKB-KW"/>
</dbReference>
<organism evidence="2">
    <name type="scientific">Jonesiaceae bacterium BS-20</name>
    <dbReference type="NCBI Taxonomy" id="3120821"/>
    <lineage>
        <taxon>Bacteria</taxon>
        <taxon>Bacillati</taxon>
        <taxon>Actinomycetota</taxon>
        <taxon>Actinomycetes</taxon>
        <taxon>Micrococcales</taxon>
        <taxon>Jonesiaceae</taxon>
    </lineage>
</organism>
<gene>
    <name evidence="2" type="ORF">V5R04_13315</name>
</gene>
<accession>A0AAU7DWU8</accession>
<dbReference type="InterPro" id="IPR007421">
    <property type="entry name" value="Schlafen_AlbA_2_dom"/>
</dbReference>
<evidence type="ECO:0000259" key="1">
    <source>
        <dbReference type="Pfam" id="PF04326"/>
    </source>
</evidence>
<dbReference type="SUPFAM" id="SSF46785">
    <property type="entry name" value="Winged helix' DNA-binding domain"/>
    <property type="match status" value="1"/>
</dbReference>
<proteinExistence type="predicted"/>
<sequence>MDQIDLDHAITRLRAQRTDDAFIEVKSSQSQLGKAVWESISAFANTTGGYLLLGVDEKKNFTPVVDFQLDKVQDSLIDGLSNPSNLRVTPPPSFETFRLTVDGKAVLVIAIKELSLQNKPCYVTDRGLENGSYKRVDDKDIKLSTTEIFELRNALIPQTTDKTSVPEATGLDLDPAKISRFIDYLEAANSRALRGTTDLEARQTRLNILSSQGVPTFAALLVFGNYPQQFFPKLNVDVTVHQGTEKALPSSSVRFIDRKICDGTVSEMLEEALLAVQRNLRTYSIVEGIGRQDQLEIPLEVLREGIANAIVHREYAAHFLGTPVSVDVYSDRIEITSPGGLWGGKTKDNLDDGHSAARNQLLIQLLSLAPSSENLGITVEGQGSGIPLMKNQMRSRSLELPQFRVNPDRIILTLQRHGAEIPSERQWIEDVAMRQLSHHENVALLQARRNGRTSIAELRQILQIDSEDLKILVQRLISQQLLYDMGNGFYTLPDGSPLLSPAEQEVYDRLEKETGIGIRELAERTGRTVNSLRPVLRRAINKGWIEAIGETTSRNRTYRKLI</sequence>
<dbReference type="AlphaFoldDB" id="A0AAU7DWU8"/>
<dbReference type="InterPro" id="IPR038461">
    <property type="entry name" value="Schlafen_AlbA_2_dom_sf"/>
</dbReference>
<dbReference type="PANTHER" id="PTHR30595:SF6">
    <property type="entry name" value="SCHLAFEN ALBA-2 DOMAIN-CONTAINING PROTEIN"/>
    <property type="match status" value="1"/>
</dbReference>
<feature type="domain" description="Schlafen AlbA-2" evidence="1">
    <location>
        <begin position="20"/>
        <end position="143"/>
    </location>
</feature>
<dbReference type="Pfam" id="PF13749">
    <property type="entry name" value="HATPase_c_4"/>
    <property type="match status" value="1"/>
</dbReference>
<name>A0AAU7DWU8_9MICO</name>
<evidence type="ECO:0000313" key="2">
    <source>
        <dbReference type="EMBL" id="XBH21181.1"/>
    </source>
</evidence>
<dbReference type="InterPro" id="IPR036390">
    <property type="entry name" value="WH_DNA-bd_sf"/>
</dbReference>
<dbReference type="EMBL" id="CP146203">
    <property type="protein sequence ID" value="XBH21181.1"/>
    <property type="molecule type" value="Genomic_DNA"/>
</dbReference>